<accession>A0AAV6N0S8</accession>
<name>A0AAV6N0S8_9ROSI</name>
<protein>
    <submittedName>
        <fullName evidence="1">Uncharacterized protein</fullName>
    </submittedName>
</protein>
<reference evidence="1 2" key="1">
    <citation type="journal article" date="2021" name="Hortic Res">
        <title>The domestication of Cucurbita argyrosperma as revealed by the genome of its wild relative.</title>
        <authorList>
            <person name="Barrera-Redondo J."/>
            <person name="Sanchez-de la Vega G."/>
            <person name="Aguirre-Liguori J.A."/>
            <person name="Castellanos-Morales G."/>
            <person name="Gutierrez-Guerrero Y.T."/>
            <person name="Aguirre-Dugua X."/>
            <person name="Aguirre-Planter E."/>
            <person name="Tenaillon M.I."/>
            <person name="Lira-Saade R."/>
            <person name="Eguiarte L.E."/>
        </authorList>
    </citation>
    <scope>NUCLEOTIDE SEQUENCE [LARGE SCALE GENOMIC DNA]</scope>
    <source>
        <strain evidence="1">JBR-2021</strain>
    </source>
</reference>
<keyword evidence="2" id="KW-1185">Reference proteome</keyword>
<gene>
    <name evidence="1" type="ORF">SDJN03_15354</name>
</gene>
<feature type="non-terminal residue" evidence="1">
    <location>
        <position position="1"/>
    </location>
</feature>
<evidence type="ECO:0000313" key="1">
    <source>
        <dbReference type="EMBL" id="KAG6589931.1"/>
    </source>
</evidence>
<proteinExistence type="predicted"/>
<evidence type="ECO:0000313" key="2">
    <source>
        <dbReference type="Proteomes" id="UP000685013"/>
    </source>
</evidence>
<organism evidence="1 2">
    <name type="scientific">Cucurbita argyrosperma subsp. sororia</name>
    <dbReference type="NCBI Taxonomy" id="37648"/>
    <lineage>
        <taxon>Eukaryota</taxon>
        <taxon>Viridiplantae</taxon>
        <taxon>Streptophyta</taxon>
        <taxon>Embryophyta</taxon>
        <taxon>Tracheophyta</taxon>
        <taxon>Spermatophyta</taxon>
        <taxon>Magnoliopsida</taxon>
        <taxon>eudicotyledons</taxon>
        <taxon>Gunneridae</taxon>
        <taxon>Pentapetalae</taxon>
        <taxon>rosids</taxon>
        <taxon>fabids</taxon>
        <taxon>Cucurbitales</taxon>
        <taxon>Cucurbitaceae</taxon>
        <taxon>Cucurbiteae</taxon>
        <taxon>Cucurbita</taxon>
    </lineage>
</organism>
<dbReference type="AlphaFoldDB" id="A0AAV6N0S8"/>
<dbReference type="EMBL" id="JAGKQH010000010">
    <property type="protein sequence ID" value="KAG6589931.1"/>
    <property type="molecule type" value="Genomic_DNA"/>
</dbReference>
<dbReference type="Proteomes" id="UP000685013">
    <property type="component" value="Chromosome 10"/>
</dbReference>
<comment type="caution">
    <text evidence="1">The sequence shown here is derived from an EMBL/GenBank/DDBJ whole genome shotgun (WGS) entry which is preliminary data.</text>
</comment>
<sequence>MNRPREVKMVHQRSIHVGAREQSLPDKDLKQHRSLPSPLYSWNSFLSHTSLAIFLLFLPISNIPNPQILFSITLSQGKTRMKN</sequence>